<feature type="transmembrane region" description="Helical" evidence="1">
    <location>
        <begin position="19"/>
        <end position="40"/>
    </location>
</feature>
<feature type="transmembrane region" description="Helical" evidence="1">
    <location>
        <begin position="108"/>
        <end position="133"/>
    </location>
</feature>
<reference evidence="2 3" key="1">
    <citation type="submission" date="2019-07" db="EMBL/GenBank/DDBJ databases">
        <title>R&amp;d 2014.</title>
        <authorList>
            <person name="Klenk H.-P."/>
        </authorList>
    </citation>
    <scope>NUCLEOTIDE SEQUENCE [LARGE SCALE GENOMIC DNA]</scope>
    <source>
        <strain evidence="2 3">DSM 43912</strain>
    </source>
</reference>
<keyword evidence="1" id="KW-1133">Transmembrane helix</keyword>
<sequence length="296" mass="31817">MPPAADADGAGGVDPTTRIWVVLGSLVSQTAVLTALLYYFGWVRTKTTYGHFGVDTRLLDFSTTDYLLRSLNSVLTPLIVAGFLALALRAAHRQTVLPVITAGDRRRLVTRAVVMARGSAVLLAALVLVGLLAEDRVGASLGSALPLAMIAATGLLGYAEHLSTFTTRAVPDTGPTRVRSLALLILTLVGLLWAVSSYAVHVGREMAADVVASLPSEPELVLYSAERLAVAGPGVTVDEIGQEGSRYRYRYSGLRLLVHTRDRYVLLPAQWERGRDHVYLIPTNGNLRIDLVVHAP</sequence>
<protein>
    <submittedName>
        <fullName evidence="2">Uncharacterized protein</fullName>
    </submittedName>
</protein>
<feature type="transmembrane region" description="Helical" evidence="1">
    <location>
        <begin position="66"/>
        <end position="88"/>
    </location>
</feature>
<evidence type="ECO:0000256" key="1">
    <source>
        <dbReference type="SAM" id="Phobius"/>
    </source>
</evidence>
<keyword evidence="1" id="KW-0472">Membrane</keyword>
<dbReference type="EMBL" id="VLLP01000001">
    <property type="protein sequence ID" value="TWJ28787.1"/>
    <property type="molecule type" value="Genomic_DNA"/>
</dbReference>
<feature type="transmembrane region" description="Helical" evidence="1">
    <location>
        <begin position="139"/>
        <end position="159"/>
    </location>
</feature>
<feature type="transmembrane region" description="Helical" evidence="1">
    <location>
        <begin position="180"/>
        <end position="200"/>
    </location>
</feature>
<evidence type="ECO:0000313" key="3">
    <source>
        <dbReference type="Proteomes" id="UP000319728"/>
    </source>
</evidence>
<keyword evidence="1" id="KW-0812">Transmembrane</keyword>
<dbReference type="Proteomes" id="UP000319728">
    <property type="component" value="Unassembled WGS sequence"/>
</dbReference>
<accession>A0A562WFW0</accession>
<gene>
    <name evidence="2" type="ORF">JD81_02293</name>
</gene>
<comment type="caution">
    <text evidence="2">The sequence shown here is derived from an EMBL/GenBank/DDBJ whole genome shotgun (WGS) entry which is preliminary data.</text>
</comment>
<name>A0A562WFW0_9ACTN</name>
<keyword evidence="3" id="KW-1185">Reference proteome</keyword>
<proteinExistence type="predicted"/>
<organism evidence="2 3">
    <name type="scientific">Micromonospora sagamiensis</name>
    <dbReference type="NCBI Taxonomy" id="47875"/>
    <lineage>
        <taxon>Bacteria</taxon>
        <taxon>Bacillati</taxon>
        <taxon>Actinomycetota</taxon>
        <taxon>Actinomycetes</taxon>
        <taxon>Micromonosporales</taxon>
        <taxon>Micromonosporaceae</taxon>
        <taxon>Micromonospora</taxon>
    </lineage>
</organism>
<evidence type="ECO:0000313" key="2">
    <source>
        <dbReference type="EMBL" id="TWJ28787.1"/>
    </source>
</evidence>
<dbReference type="AlphaFoldDB" id="A0A562WFW0"/>